<comment type="caution">
    <text evidence="2">The sequence shown here is derived from an EMBL/GenBank/DDBJ whole genome shotgun (WGS) entry which is preliminary data.</text>
</comment>
<accession>A0ABS1E2X0</accession>
<dbReference type="Pfam" id="PF13191">
    <property type="entry name" value="AAA_16"/>
    <property type="match status" value="1"/>
</dbReference>
<dbReference type="SMART" id="SM01043">
    <property type="entry name" value="BTAD"/>
    <property type="match status" value="1"/>
</dbReference>
<keyword evidence="3" id="KW-1185">Reference proteome</keyword>
<dbReference type="EMBL" id="NRSH01000011">
    <property type="protein sequence ID" value="MBK1725825.1"/>
    <property type="molecule type" value="Genomic_DNA"/>
</dbReference>
<dbReference type="InterPro" id="IPR011990">
    <property type="entry name" value="TPR-like_helical_dom_sf"/>
</dbReference>
<name>A0ABS1E2X0_9GAMM</name>
<dbReference type="Proteomes" id="UP000738126">
    <property type="component" value="Unassembled WGS sequence"/>
</dbReference>
<dbReference type="PANTHER" id="PTHR35807">
    <property type="entry name" value="TRANSCRIPTIONAL REGULATOR REDD-RELATED"/>
    <property type="match status" value="1"/>
</dbReference>
<dbReference type="RefSeq" id="WP_200256336.1">
    <property type="nucleotide sequence ID" value="NZ_NRSH01000011.1"/>
</dbReference>
<reference evidence="2 3" key="1">
    <citation type="journal article" date="2020" name="Microorganisms">
        <title>Osmotic Adaptation and Compatible Solute Biosynthesis of Phototrophic Bacteria as Revealed from Genome Analyses.</title>
        <authorList>
            <person name="Imhoff J.F."/>
            <person name="Rahn T."/>
            <person name="Kunzel S."/>
            <person name="Keller A."/>
            <person name="Neulinger S.C."/>
        </authorList>
    </citation>
    <scope>NUCLEOTIDE SEQUENCE [LARGE SCALE GENOMIC DNA]</scope>
    <source>
        <strain evidence="2 3">DSM 15116</strain>
    </source>
</reference>
<evidence type="ECO:0000259" key="1">
    <source>
        <dbReference type="SMART" id="SM01043"/>
    </source>
</evidence>
<dbReference type="SUPFAM" id="SSF48452">
    <property type="entry name" value="TPR-like"/>
    <property type="match status" value="1"/>
</dbReference>
<evidence type="ECO:0000313" key="3">
    <source>
        <dbReference type="Proteomes" id="UP000738126"/>
    </source>
</evidence>
<dbReference type="InterPro" id="IPR051677">
    <property type="entry name" value="AfsR-DnrI-RedD_regulator"/>
</dbReference>
<proteinExistence type="predicted"/>
<dbReference type="Gene3D" id="1.10.10.10">
    <property type="entry name" value="Winged helix-like DNA-binding domain superfamily/Winged helix DNA-binding domain"/>
    <property type="match status" value="1"/>
</dbReference>
<dbReference type="InterPro" id="IPR005158">
    <property type="entry name" value="BTAD"/>
</dbReference>
<organism evidence="2 3">
    <name type="scientific">Halorhodospira neutriphila</name>
    <dbReference type="NCBI Taxonomy" id="168379"/>
    <lineage>
        <taxon>Bacteria</taxon>
        <taxon>Pseudomonadati</taxon>
        <taxon>Pseudomonadota</taxon>
        <taxon>Gammaproteobacteria</taxon>
        <taxon>Chromatiales</taxon>
        <taxon>Ectothiorhodospiraceae</taxon>
        <taxon>Halorhodospira</taxon>
    </lineage>
</organism>
<dbReference type="SUPFAM" id="SSF52540">
    <property type="entry name" value="P-loop containing nucleoside triphosphate hydrolases"/>
    <property type="match status" value="1"/>
</dbReference>
<dbReference type="InterPro" id="IPR027417">
    <property type="entry name" value="P-loop_NTPase"/>
</dbReference>
<dbReference type="Pfam" id="PF03704">
    <property type="entry name" value="BTAD"/>
    <property type="match status" value="1"/>
</dbReference>
<dbReference type="InterPro" id="IPR041664">
    <property type="entry name" value="AAA_16"/>
</dbReference>
<feature type="domain" description="Bacterial transcriptional activator" evidence="1">
    <location>
        <begin position="102"/>
        <end position="248"/>
    </location>
</feature>
<gene>
    <name evidence="2" type="ORF">CKO13_02065</name>
</gene>
<protein>
    <recommendedName>
        <fullName evidence="1">Bacterial transcriptional activator domain-containing protein</fullName>
    </recommendedName>
</protein>
<dbReference type="Gene3D" id="1.25.40.10">
    <property type="entry name" value="Tetratricopeptide repeat domain"/>
    <property type="match status" value="1"/>
</dbReference>
<evidence type="ECO:0000313" key="2">
    <source>
        <dbReference type="EMBL" id="MBK1725825.1"/>
    </source>
</evidence>
<dbReference type="SUPFAM" id="SSF46894">
    <property type="entry name" value="C-terminal effector domain of the bipartite response regulators"/>
    <property type="match status" value="1"/>
</dbReference>
<dbReference type="InterPro" id="IPR016032">
    <property type="entry name" value="Sig_transdc_resp-reg_C-effctor"/>
</dbReference>
<sequence length="825" mass="88739">MPELEMRLLGGLEIRLDGAALHVGQGSARLRVLLAYLALYSESWHERSELAAFLWPRTPMPNARVSLRQLLARLRRECGCAGTPWLIEPGRVGLAAGTELRLDTSRLEGEVAPREERGAPALERMRQALAAYRGPFLADVELDERDGAGRWLAERRAYYRERATALAAGVANGTRLAGDLREALAAARQAVEISFRSEQAQQALLRCLLALGDYEGAVSAYQRYAAWLRSHEGMEVPEAVTGLVRDLLQARSLLAHAPWQEQRPATAVYIQLEPAFDPEALQAQLHRLREEAEVVAARYGGFIAPGTDPYGVTLWFGYPRGDELLLVQALWAARELVAAVGGSAGVESGVTLVSGDSVQPVCGGAALTARTLAALALAGSVYLGPEAGQLAAGLLGLEAEGVRPAVAGRVAHCYRIAAGAVRLPERRAVQRYPLQGRVGERETLGHLWQAVRRGEGAEAVLVAGELGMGKSRLMAWLEEHVTGDGGGCLWAYGCARLQGTPFQPVREAVARLTGLSAEAPWTGVCRRLRRWLRPLGVSDPLAVELLAELLDTTPPPQAAIRQLGAGQRQARMQQVIGEAIQALASRRPLALILEDLQWLDGATRELLEELLAPPGVPGLLLVLTGRPEGLDTALAQRLPTLRLGALHPDSARSLAQIVAQRDGIPEPLRPLSITVCGGNPLFIEQWVKAGWRPAEGPGEAVPAGLRDILAERLDRLGRLRYTVLLAAQLGEHFTRRGLERAAAADPELWSPEGLTADLAALVETGVLAARPARGEPGYAFREPLLREFARDGLPASERRRIRAFLVQGSAGPQAAGTPADEGAAS</sequence>
<dbReference type="InterPro" id="IPR036388">
    <property type="entry name" value="WH-like_DNA-bd_sf"/>
</dbReference>